<protein>
    <recommendedName>
        <fullName evidence="3">DUF4221 domain-containing protein</fullName>
    </recommendedName>
</protein>
<gene>
    <name evidence="1" type="ORF">G9Q97_18875</name>
</gene>
<sequence length="328" mass="38165">MEHRQSSEDIMGADFEGEILASFSKLGDVPDGYGKLMSTLRILDDKTFLAYGYNGFMTYDFTGELQSRVKLKEFRVPNFTRKAMGFGMEKWKSKYLYVDQGSQDIDYSSIEAYNEMRLLNWLDPETGEKEPFIQFPESSIFKSGKYFFRDSWAPSFTLADDRIYVVFGAEPVIYVYSLKKPYSLLSSIPLDLADYRYFRGSIDNSVDHTLMFTSGNILNIKKVDGYFVIAYFPGYSDADKEAENENKTQQENLLFRERMLNKYAKRIAVLDTLGNTIGDFVPEGLIPQSMLLRNNELWMQEKPDKEEERDYFRLFRVELRVANKNSLD</sequence>
<dbReference type="EMBL" id="JAANYN010000009">
    <property type="protein sequence ID" value="NHE58880.1"/>
    <property type="molecule type" value="Genomic_DNA"/>
</dbReference>
<comment type="caution">
    <text evidence="1">The sequence shown here is derived from an EMBL/GenBank/DDBJ whole genome shotgun (WGS) entry which is preliminary data.</text>
</comment>
<reference evidence="1 2" key="1">
    <citation type="submission" date="2020-03" db="EMBL/GenBank/DDBJ databases">
        <title>Cyclobacterium plantarum sp. nov., a marine bacterium isolated from a coastal-marine wetland.</title>
        <authorList>
            <person name="Sanchez-Porro C."/>
            <person name="Ventosa A."/>
            <person name="Amoozegar M."/>
        </authorList>
    </citation>
    <scope>NUCLEOTIDE SEQUENCE [LARGE SCALE GENOMIC DNA]</scope>
    <source>
        <strain evidence="1 2">GBPx2</strain>
    </source>
</reference>
<proteinExistence type="predicted"/>
<evidence type="ECO:0000313" key="2">
    <source>
        <dbReference type="Proteomes" id="UP000649799"/>
    </source>
</evidence>
<keyword evidence="2" id="KW-1185">Reference proteome</keyword>
<organism evidence="1 2">
    <name type="scientific">Cyclobacterium plantarum</name>
    <dbReference type="NCBI Taxonomy" id="2716263"/>
    <lineage>
        <taxon>Bacteria</taxon>
        <taxon>Pseudomonadati</taxon>
        <taxon>Bacteroidota</taxon>
        <taxon>Cytophagia</taxon>
        <taxon>Cytophagales</taxon>
        <taxon>Cyclobacteriaceae</taxon>
        <taxon>Cyclobacterium</taxon>
    </lineage>
</organism>
<dbReference type="Proteomes" id="UP000649799">
    <property type="component" value="Unassembled WGS sequence"/>
</dbReference>
<accession>A0ABX0HFR1</accession>
<evidence type="ECO:0000313" key="1">
    <source>
        <dbReference type="EMBL" id="NHE58880.1"/>
    </source>
</evidence>
<name>A0ABX0HFR1_9BACT</name>
<evidence type="ECO:0008006" key="3">
    <source>
        <dbReference type="Google" id="ProtNLM"/>
    </source>
</evidence>